<comment type="caution">
    <text evidence="1">The sequence shown here is derived from an EMBL/GenBank/DDBJ whole genome shotgun (WGS) entry which is preliminary data.</text>
</comment>
<evidence type="ECO:0000313" key="2">
    <source>
        <dbReference type="Proteomes" id="UP000078397"/>
    </source>
</evidence>
<dbReference type="EMBL" id="LSBJ02000005">
    <property type="protein sequence ID" value="OAQ64632.1"/>
    <property type="molecule type" value="Genomic_DNA"/>
</dbReference>
<sequence length="188" mass="21894">MSFLSLPSELRIEIYKLLFFPSGPLTIYVPRPIIDDEDEDCYSRHSERRKPKPSLEIIRTNKQIYRESLPLLYQGCKLCFVPDEAVIAEFLDNMPEFARFNIQTVGIKPQAKNLQEHPSTRTNKRQVIQQACWLAITALIAGSFPNLQLFGGHLSLWKGYELVTEYDRWVWVPLETLYRVHRPAQATN</sequence>
<dbReference type="PANTHER" id="PTHR42085">
    <property type="entry name" value="F-BOX DOMAIN-CONTAINING PROTEIN"/>
    <property type="match status" value="1"/>
</dbReference>
<dbReference type="Proteomes" id="UP000078397">
    <property type="component" value="Unassembled WGS sequence"/>
</dbReference>
<dbReference type="AlphaFoldDB" id="A0A179FGH7"/>
<protein>
    <submittedName>
        <fullName evidence="1">Uncharacterized protein</fullName>
    </submittedName>
</protein>
<dbReference type="GeneID" id="28855683"/>
<evidence type="ECO:0000313" key="1">
    <source>
        <dbReference type="EMBL" id="OAQ64632.1"/>
    </source>
</evidence>
<dbReference type="InterPro" id="IPR038883">
    <property type="entry name" value="AN11006-like"/>
</dbReference>
<keyword evidence="2" id="KW-1185">Reference proteome</keyword>
<dbReference type="OrthoDB" id="4590851at2759"/>
<dbReference type="RefSeq" id="XP_018141946.1">
    <property type="nucleotide sequence ID" value="XM_018291689.1"/>
</dbReference>
<accession>A0A179FGH7</accession>
<reference evidence="1 2" key="1">
    <citation type="journal article" date="2016" name="PLoS Pathog.">
        <title>Biosynthesis of antibiotic leucinostatins in bio-control fungus Purpureocillium lilacinum and their inhibition on phytophthora revealed by genome mining.</title>
        <authorList>
            <person name="Wang G."/>
            <person name="Liu Z."/>
            <person name="Lin R."/>
            <person name="Li E."/>
            <person name="Mao Z."/>
            <person name="Ling J."/>
            <person name="Yang Y."/>
            <person name="Yin W.B."/>
            <person name="Xie B."/>
        </authorList>
    </citation>
    <scope>NUCLEOTIDE SEQUENCE [LARGE SCALE GENOMIC DNA]</scope>
    <source>
        <strain evidence="1">170</strain>
    </source>
</reference>
<gene>
    <name evidence="1" type="ORF">VFPPC_13917</name>
</gene>
<dbReference type="KEGG" id="pchm:VFPPC_13917"/>
<name>A0A179FGH7_METCM</name>
<proteinExistence type="predicted"/>
<dbReference type="PANTHER" id="PTHR42085:SF2">
    <property type="entry name" value="F-BOX DOMAIN-CONTAINING PROTEIN"/>
    <property type="match status" value="1"/>
</dbReference>
<organism evidence="1 2">
    <name type="scientific">Pochonia chlamydosporia 170</name>
    <dbReference type="NCBI Taxonomy" id="1380566"/>
    <lineage>
        <taxon>Eukaryota</taxon>
        <taxon>Fungi</taxon>
        <taxon>Dikarya</taxon>
        <taxon>Ascomycota</taxon>
        <taxon>Pezizomycotina</taxon>
        <taxon>Sordariomycetes</taxon>
        <taxon>Hypocreomycetidae</taxon>
        <taxon>Hypocreales</taxon>
        <taxon>Clavicipitaceae</taxon>
        <taxon>Pochonia</taxon>
    </lineage>
</organism>